<dbReference type="PANTHER" id="PTHR28285">
    <property type="entry name" value="PROTEIN BIG1"/>
    <property type="match status" value="1"/>
</dbReference>
<dbReference type="EMBL" id="GL996504">
    <property type="protein sequence ID" value="EGW30887.1"/>
    <property type="molecule type" value="Genomic_DNA"/>
</dbReference>
<feature type="signal peptide" evidence="11">
    <location>
        <begin position="1"/>
        <end position="18"/>
    </location>
</feature>
<evidence type="ECO:0000256" key="1">
    <source>
        <dbReference type="ARBA" id="ARBA00004115"/>
    </source>
</evidence>
<comment type="subcellular location">
    <subcellularLocation>
        <location evidence="1">Endoplasmic reticulum membrane</location>
        <topology evidence="1">Single-pass type I membrane protein</topology>
    </subcellularLocation>
</comment>
<dbReference type="Proteomes" id="UP000000709">
    <property type="component" value="Unassembled WGS sequence"/>
</dbReference>
<keyword evidence="8 10" id="KW-0472">Membrane</keyword>
<dbReference type="OrthoDB" id="9985059at2759"/>
<keyword evidence="6" id="KW-0256">Endoplasmic reticulum</keyword>
<evidence type="ECO:0000256" key="11">
    <source>
        <dbReference type="SAM" id="SignalP"/>
    </source>
</evidence>
<organism evidence="13">
    <name type="scientific">Spathaspora passalidarum (strain NRRL Y-27907 / 11-Y1)</name>
    <dbReference type="NCBI Taxonomy" id="619300"/>
    <lineage>
        <taxon>Eukaryota</taxon>
        <taxon>Fungi</taxon>
        <taxon>Dikarya</taxon>
        <taxon>Ascomycota</taxon>
        <taxon>Saccharomycotina</taxon>
        <taxon>Pichiomycetes</taxon>
        <taxon>Debaryomycetaceae</taxon>
        <taxon>Spathaspora</taxon>
    </lineage>
</organism>
<keyword evidence="9" id="KW-0961">Cell wall biogenesis/degradation</keyword>
<name>G3ATC4_SPAPN</name>
<dbReference type="GO" id="GO:0005789">
    <property type="term" value="C:endoplasmic reticulum membrane"/>
    <property type="evidence" value="ECO:0007669"/>
    <property type="project" value="UniProtKB-SubCell"/>
</dbReference>
<dbReference type="GO" id="GO:0006078">
    <property type="term" value="P:(1-&gt;6)-beta-D-glucan biosynthetic process"/>
    <property type="evidence" value="ECO:0007669"/>
    <property type="project" value="TreeGrafter"/>
</dbReference>
<protein>
    <recommendedName>
        <fullName evidence="3">Protein BIG1</fullName>
    </recommendedName>
</protein>
<keyword evidence="7 10" id="KW-1133">Transmembrane helix</keyword>
<dbReference type="InParanoid" id="G3ATC4"/>
<dbReference type="GO" id="GO:0009272">
    <property type="term" value="P:fungal-type cell wall biogenesis"/>
    <property type="evidence" value="ECO:0007669"/>
    <property type="project" value="TreeGrafter"/>
</dbReference>
<evidence type="ECO:0000256" key="7">
    <source>
        <dbReference type="ARBA" id="ARBA00022989"/>
    </source>
</evidence>
<feature type="transmembrane region" description="Helical" evidence="10">
    <location>
        <begin position="275"/>
        <end position="298"/>
    </location>
</feature>
<dbReference type="InterPro" id="IPR037654">
    <property type="entry name" value="Big1"/>
</dbReference>
<dbReference type="HOGENOM" id="CLU_067894_0_0_1"/>
<dbReference type="OMA" id="PNWNPIR"/>
<feature type="chain" id="PRO_5003442696" description="Protein BIG1" evidence="11">
    <location>
        <begin position="19"/>
        <end position="320"/>
    </location>
</feature>
<dbReference type="PANTHER" id="PTHR28285:SF1">
    <property type="entry name" value="PROTEIN BIG1"/>
    <property type="match status" value="1"/>
</dbReference>
<evidence type="ECO:0000256" key="9">
    <source>
        <dbReference type="ARBA" id="ARBA00023316"/>
    </source>
</evidence>
<keyword evidence="13" id="KW-1185">Reference proteome</keyword>
<proteinExistence type="inferred from homology"/>
<dbReference type="AlphaFoldDB" id="G3ATC4"/>
<dbReference type="STRING" id="619300.G3ATC4"/>
<keyword evidence="4 10" id="KW-0812">Transmembrane</keyword>
<evidence type="ECO:0000256" key="10">
    <source>
        <dbReference type="SAM" id="Phobius"/>
    </source>
</evidence>
<evidence type="ECO:0000256" key="5">
    <source>
        <dbReference type="ARBA" id="ARBA00022729"/>
    </source>
</evidence>
<dbReference type="KEGG" id="spaa:SPAPADRAFT_62789"/>
<gene>
    <name evidence="12" type="ORF">SPAPADRAFT_62789</name>
</gene>
<evidence type="ECO:0000256" key="6">
    <source>
        <dbReference type="ARBA" id="ARBA00022824"/>
    </source>
</evidence>
<accession>G3ATC4</accession>
<dbReference type="GO" id="GO:0071555">
    <property type="term" value="P:cell wall organization"/>
    <property type="evidence" value="ECO:0007669"/>
    <property type="project" value="UniProtKB-KW"/>
</dbReference>
<evidence type="ECO:0000256" key="3">
    <source>
        <dbReference type="ARBA" id="ARBA00022089"/>
    </source>
</evidence>
<evidence type="ECO:0000313" key="13">
    <source>
        <dbReference type="Proteomes" id="UP000000709"/>
    </source>
</evidence>
<evidence type="ECO:0000313" key="12">
    <source>
        <dbReference type="EMBL" id="EGW30887.1"/>
    </source>
</evidence>
<dbReference type="eggNOG" id="ENOG502RXHV">
    <property type="taxonomic scope" value="Eukaryota"/>
</dbReference>
<keyword evidence="5 11" id="KW-0732">Signal</keyword>
<reference evidence="12 13" key="1">
    <citation type="journal article" date="2011" name="Proc. Natl. Acad. Sci. U.S.A.">
        <title>Comparative genomics of xylose-fermenting fungi for enhanced biofuel production.</title>
        <authorList>
            <person name="Wohlbach D.J."/>
            <person name="Kuo A."/>
            <person name="Sato T.K."/>
            <person name="Potts K.M."/>
            <person name="Salamov A.A."/>
            <person name="LaButti K.M."/>
            <person name="Sun H."/>
            <person name="Clum A."/>
            <person name="Pangilinan J.L."/>
            <person name="Lindquist E.A."/>
            <person name="Lucas S."/>
            <person name="Lapidus A."/>
            <person name="Jin M."/>
            <person name="Gunawan C."/>
            <person name="Balan V."/>
            <person name="Dale B.E."/>
            <person name="Jeffries T.W."/>
            <person name="Zinkel R."/>
            <person name="Barry K.W."/>
            <person name="Grigoriev I.V."/>
            <person name="Gasch A.P."/>
        </authorList>
    </citation>
    <scope>NUCLEOTIDE SEQUENCE [LARGE SCALE GENOMIC DNA]</scope>
    <source>
        <strain evidence="13">NRRL Y-27907 / 11-Y1</strain>
    </source>
</reference>
<evidence type="ECO:0000256" key="4">
    <source>
        <dbReference type="ARBA" id="ARBA00022692"/>
    </source>
</evidence>
<sequence length="320" mass="37014">MKIQQLLITVYIFALASASLAPLLVASHKLVPGLKQLINPSNIEPHNVTSVTNLLKKLVTECSSDAYLIVNQPGLTYQDLITANKDHWPMLRKYLYMSSTTVGIPRIDGVIDLQFLQDYIVNTCEAEVINVWNEDEGEVVDYFDIRKRVIRIDLGELPTGSERNLEILNHDELLRKILRKLPSPHYTIILTSDSPGVIHPVPGVHMAEFPDRFEIFNDIINDPMHSREIEKNNNFHSVEPNWNPIRNSNDRYIRNKHNDEVHLLDYDLWTKNEKLISTLIVMILSIFMMKILQFFNYLKKRIVSYKQNKNTKGIIGKKLD</sequence>
<evidence type="ECO:0000256" key="8">
    <source>
        <dbReference type="ARBA" id="ARBA00023136"/>
    </source>
</evidence>
<comment type="similarity">
    <text evidence="2">Belongs to the BIG1 family.</text>
</comment>
<dbReference type="GeneID" id="18874466"/>
<dbReference type="FunCoup" id="G3ATC4">
    <property type="interactions" value="23"/>
</dbReference>
<dbReference type="RefSeq" id="XP_007376920.1">
    <property type="nucleotide sequence ID" value="XM_007376858.1"/>
</dbReference>
<evidence type="ECO:0000256" key="2">
    <source>
        <dbReference type="ARBA" id="ARBA00008203"/>
    </source>
</evidence>